<proteinExistence type="predicted"/>
<feature type="compositionally biased region" description="Basic and acidic residues" evidence="1">
    <location>
        <begin position="23"/>
        <end position="40"/>
    </location>
</feature>
<dbReference type="Proteomes" id="UP001498238">
    <property type="component" value="Unassembled WGS sequence"/>
</dbReference>
<dbReference type="EMBL" id="BAAAAF010000001">
    <property type="protein sequence ID" value="GAA0034323.1"/>
    <property type="molecule type" value="Genomic_DNA"/>
</dbReference>
<name>A0ABN0SIX9_9MICO</name>
<feature type="region of interest" description="Disordered" evidence="1">
    <location>
        <begin position="1"/>
        <end position="62"/>
    </location>
</feature>
<evidence type="ECO:0000256" key="1">
    <source>
        <dbReference type="SAM" id="MobiDB-lite"/>
    </source>
</evidence>
<organism evidence="2 3">
    <name type="scientific">Brevibacterium metallidurans</name>
    <dbReference type="NCBI Taxonomy" id="1482676"/>
    <lineage>
        <taxon>Bacteria</taxon>
        <taxon>Bacillati</taxon>
        <taxon>Actinomycetota</taxon>
        <taxon>Actinomycetes</taxon>
        <taxon>Micrococcales</taxon>
        <taxon>Brevibacteriaceae</taxon>
        <taxon>Brevibacterium</taxon>
    </lineage>
</organism>
<sequence length="62" mass="5984">MIASAGPLSAVRAGDGTPATGERPAEFGNDRGEEGGRLADDESTDDGPSNGGPSDGVPDLGG</sequence>
<comment type="caution">
    <text evidence="2">The sequence shown here is derived from an EMBL/GenBank/DDBJ whole genome shotgun (WGS) entry which is preliminary data.</text>
</comment>
<feature type="compositionally biased region" description="Gly residues" evidence="1">
    <location>
        <begin position="49"/>
        <end position="62"/>
    </location>
</feature>
<evidence type="ECO:0000313" key="2">
    <source>
        <dbReference type="EMBL" id="GAA0034323.1"/>
    </source>
</evidence>
<evidence type="ECO:0000313" key="3">
    <source>
        <dbReference type="Proteomes" id="UP001498238"/>
    </source>
</evidence>
<protein>
    <submittedName>
        <fullName evidence="2">Uncharacterized protein</fullName>
    </submittedName>
</protein>
<reference evidence="2 3" key="1">
    <citation type="submission" date="2024-01" db="EMBL/GenBank/DDBJ databases">
        <title>Characterization of antibiotic resistant novel bacterial strains and their environmental applications.</title>
        <authorList>
            <person name="Manzoor S."/>
            <person name="Abbas S."/>
            <person name="Arshad M."/>
            <person name="Ahmed I."/>
        </authorList>
    </citation>
    <scope>NUCLEOTIDE SEQUENCE [LARGE SCALE GENOMIC DNA]</scope>
    <source>
        <strain evidence="2 3">NCCP-602</strain>
    </source>
</reference>
<gene>
    <name evidence="2" type="ORF">NCCP602_02840</name>
</gene>
<keyword evidence="3" id="KW-1185">Reference proteome</keyword>
<accession>A0ABN0SIX9</accession>